<evidence type="ECO:0000313" key="2">
    <source>
        <dbReference type="EMBL" id="PIR07558.1"/>
    </source>
</evidence>
<comment type="caution">
    <text evidence="2">The sequence shown here is derived from an EMBL/GenBank/DDBJ whole genome shotgun (WGS) entry which is preliminary data.</text>
</comment>
<sequence length="64" mass="7373">MVTSQKLENTQSDYYWSGTTYKNNPANAWNVNFNNGNVNNNDKDTNLLYVRCVRQYSLLLPGLP</sequence>
<protein>
    <recommendedName>
        <fullName evidence="1">Lcl C-terminal domain-containing protein</fullName>
    </recommendedName>
</protein>
<organism evidence="2 3">
    <name type="scientific">Candidatus Jorgensenbacteria bacterium CG11_big_fil_rev_8_21_14_0_20_38_23</name>
    <dbReference type="NCBI Taxonomy" id="1974594"/>
    <lineage>
        <taxon>Bacteria</taxon>
        <taxon>Candidatus Joergenseniibacteriota</taxon>
    </lineage>
</organism>
<feature type="domain" description="Lcl C-terminal" evidence="1">
    <location>
        <begin position="4"/>
        <end position="54"/>
    </location>
</feature>
<name>A0A2H0NF84_9BACT</name>
<gene>
    <name evidence="2" type="ORF">COV54_00415</name>
</gene>
<dbReference type="InterPro" id="IPR011460">
    <property type="entry name" value="Lcl_C"/>
</dbReference>
<dbReference type="AlphaFoldDB" id="A0A2H0NF84"/>
<reference evidence="2 3" key="1">
    <citation type="submission" date="2017-09" db="EMBL/GenBank/DDBJ databases">
        <title>Depth-based differentiation of microbial function through sediment-hosted aquifers and enrichment of novel symbionts in the deep terrestrial subsurface.</title>
        <authorList>
            <person name="Probst A.J."/>
            <person name="Ladd B."/>
            <person name="Jarett J.K."/>
            <person name="Geller-Mcgrath D.E."/>
            <person name="Sieber C.M."/>
            <person name="Emerson J.B."/>
            <person name="Anantharaman K."/>
            <person name="Thomas B.C."/>
            <person name="Malmstrom R."/>
            <person name="Stieglmeier M."/>
            <person name="Klingl A."/>
            <person name="Woyke T."/>
            <person name="Ryan C.M."/>
            <person name="Banfield J.F."/>
        </authorList>
    </citation>
    <scope>NUCLEOTIDE SEQUENCE [LARGE SCALE GENOMIC DNA]</scope>
    <source>
        <strain evidence="2">CG11_big_fil_rev_8_21_14_0_20_38_23</strain>
    </source>
</reference>
<accession>A0A2H0NF84</accession>
<proteinExistence type="predicted"/>
<dbReference type="Proteomes" id="UP000228867">
    <property type="component" value="Unassembled WGS sequence"/>
</dbReference>
<dbReference type="EMBL" id="PCWR01000010">
    <property type="protein sequence ID" value="PIR07558.1"/>
    <property type="molecule type" value="Genomic_DNA"/>
</dbReference>
<evidence type="ECO:0000313" key="3">
    <source>
        <dbReference type="Proteomes" id="UP000228867"/>
    </source>
</evidence>
<evidence type="ECO:0000259" key="1">
    <source>
        <dbReference type="Pfam" id="PF07603"/>
    </source>
</evidence>
<dbReference type="Pfam" id="PF07603">
    <property type="entry name" value="Lcl_C"/>
    <property type="match status" value="1"/>
</dbReference>